<feature type="compositionally biased region" description="Acidic residues" evidence="1">
    <location>
        <begin position="9"/>
        <end position="23"/>
    </location>
</feature>
<feature type="compositionally biased region" description="Low complexity" evidence="1">
    <location>
        <begin position="31"/>
        <end position="40"/>
    </location>
</feature>
<gene>
    <name evidence="3" type="ORF">NFX46_00300</name>
</gene>
<evidence type="ECO:0000313" key="4">
    <source>
        <dbReference type="Proteomes" id="UP001056374"/>
    </source>
</evidence>
<accession>A0ABY4Z056</accession>
<protein>
    <submittedName>
        <fullName evidence="3">Uncharacterized protein</fullName>
    </submittedName>
</protein>
<feature type="region of interest" description="Disordered" evidence="1">
    <location>
        <begin position="1"/>
        <end position="64"/>
    </location>
</feature>
<evidence type="ECO:0000256" key="1">
    <source>
        <dbReference type="SAM" id="MobiDB-lite"/>
    </source>
</evidence>
<keyword evidence="2" id="KW-0812">Transmembrane</keyword>
<keyword evidence="4" id="KW-1185">Reference proteome</keyword>
<organism evidence="3 4">
    <name type="scientific">Streptomyces phaeoluteigriseus</name>
    <dbReference type="NCBI Taxonomy" id="114686"/>
    <lineage>
        <taxon>Bacteria</taxon>
        <taxon>Bacillati</taxon>
        <taxon>Actinomycetota</taxon>
        <taxon>Actinomycetes</taxon>
        <taxon>Kitasatosporales</taxon>
        <taxon>Streptomycetaceae</taxon>
        <taxon>Streptomyces</taxon>
        <taxon>Streptomyces aurantiacus group</taxon>
    </lineage>
</organism>
<evidence type="ECO:0000313" key="3">
    <source>
        <dbReference type="EMBL" id="USQ82345.1"/>
    </source>
</evidence>
<reference evidence="3" key="1">
    <citation type="submission" date="2022-06" db="EMBL/GenBank/DDBJ databases">
        <title>Complete genome sequence of soil microorganisms Streptomyces sp. Qhu-M197 isolated from Alpine meadows habitats on the Tibetan Plateau.</title>
        <authorList>
            <person name="Zhang B."/>
            <person name="Xiang X."/>
            <person name="Fan J."/>
        </authorList>
    </citation>
    <scope>NUCLEOTIDE SEQUENCE</scope>
    <source>
        <strain evidence="3">Qhu-M197</strain>
    </source>
</reference>
<proteinExistence type="predicted"/>
<dbReference type="Proteomes" id="UP001056374">
    <property type="component" value="Chromosome"/>
</dbReference>
<keyword evidence="2" id="KW-0472">Membrane</keyword>
<dbReference type="EMBL" id="CP099468">
    <property type="protein sequence ID" value="USQ82345.1"/>
    <property type="molecule type" value="Genomic_DNA"/>
</dbReference>
<evidence type="ECO:0000256" key="2">
    <source>
        <dbReference type="SAM" id="Phobius"/>
    </source>
</evidence>
<feature type="transmembrane region" description="Helical" evidence="2">
    <location>
        <begin position="73"/>
        <end position="94"/>
    </location>
</feature>
<name>A0ABY4Z056_9ACTN</name>
<dbReference type="RefSeq" id="WP_252544998.1">
    <property type="nucleotide sequence ID" value="NZ_CP099468.1"/>
</dbReference>
<keyword evidence="2" id="KW-1133">Transmembrane helix</keyword>
<sequence>MRPGRTEEAPEEDVEVLDEETPAAEEAGFGEVPVAEPTAAEPREAELVPSASPQAVGRADAAEEQPVGRMLRILPLGSGLVLVGLGLGLAFVGLRLRRG</sequence>